<evidence type="ECO:0000256" key="5">
    <source>
        <dbReference type="ARBA" id="ARBA00024867"/>
    </source>
</evidence>
<dbReference type="InterPro" id="IPR001789">
    <property type="entry name" value="Sig_transdc_resp-reg_receiver"/>
</dbReference>
<dbReference type="SMART" id="SM00448">
    <property type="entry name" value="REC"/>
    <property type="match status" value="1"/>
</dbReference>
<evidence type="ECO:0000256" key="4">
    <source>
        <dbReference type="ARBA" id="ARBA00023163"/>
    </source>
</evidence>
<keyword evidence="4" id="KW-0804">Transcription</keyword>
<dbReference type="InterPro" id="IPR011006">
    <property type="entry name" value="CheY-like_superfamily"/>
</dbReference>
<dbReference type="GO" id="GO:0000976">
    <property type="term" value="F:transcription cis-regulatory region binding"/>
    <property type="evidence" value="ECO:0007669"/>
    <property type="project" value="TreeGrafter"/>
</dbReference>
<dbReference type="EMBL" id="QSHK01000002">
    <property type="protein sequence ID" value="RHC09651.1"/>
    <property type="molecule type" value="Genomic_DNA"/>
</dbReference>
<keyword evidence="3 7" id="KW-0238">DNA-binding</keyword>
<dbReference type="AlphaFoldDB" id="A0A413YMH8"/>
<comment type="caution">
    <text evidence="10">The sequence shown here is derived from an EMBL/GenBank/DDBJ whole genome shotgun (WGS) entry which is preliminary data.</text>
</comment>
<evidence type="ECO:0000256" key="6">
    <source>
        <dbReference type="PROSITE-ProRule" id="PRU00169"/>
    </source>
</evidence>
<dbReference type="GO" id="GO:0006355">
    <property type="term" value="P:regulation of DNA-templated transcription"/>
    <property type="evidence" value="ECO:0007669"/>
    <property type="project" value="InterPro"/>
</dbReference>
<feature type="domain" description="Response regulatory" evidence="8">
    <location>
        <begin position="3"/>
        <end position="115"/>
    </location>
</feature>
<evidence type="ECO:0000256" key="2">
    <source>
        <dbReference type="ARBA" id="ARBA00023015"/>
    </source>
</evidence>
<dbReference type="Gene3D" id="6.10.250.690">
    <property type="match status" value="1"/>
</dbReference>
<dbReference type="Pfam" id="PF00072">
    <property type="entry name" value="Response_reg"/>
    <property type="match status" value="1"/>
</dbReference>
<dbReference type="InterPro" id="IPR039420">
    <property type="entry name" value="WalR-like"/>
</dbReference>
<dbReference type="GO" id="GO:0000156">
    <property type="term" value="F:phosphorelay response regulator activity"/>
    <property type="evidence" value="ECO:0007669"/>
    <property type="project" value="TreeGrafter"/>
</dbReference>
<evidence type="ECO:0000313" key="11">
    <source>
        <dbReference type="Proteomes" id="UP000284742"/>
    </source>
</evidence>
<evidence type="ECO:0000313" key="10">
    <source>
        <dbReference type="EMBL" id="RHC09651.1"/>
    </source>
</evidence>
<feature type="DNA-binding region" description="OmpR/PhoB-type" evidence="7">
    <location>
        <begin position="124"/>
        <end position="221"/>
    </location>
</feature>
<gene>
    <name evidence="10" type="ORF">DW860_04760</name>
</gene>
<proteinExistence type="predicted"/>
<sequence>MIKILVIDDEEAILELVKRGLEKEGFAVDTLTSAKKVDVSKLRQYNLLILDVMMPDIDGFTFCKKIRDMFNAPILFLTAKTLEDEVLYGLGIGGDDYITKPFRIKELRARVKAHLRRESRENHDYLFSEDGNIKFDLSAKKLLVCEKEIPLTHSEYKICELLIQNRGHVFSREQIYERVFGFYGESADNTIVVHVKNIRVKLSEAGVNPIQTVWGIGYKWE</sequence>
<dbReference type="SMART" id="SM00862">
    <property type="entry name" value="Trans_reg_C"/>
    <property type="match status" value="1"/>
</dbReference>
<dbReference type="RefSeq" id="WP_117640225.1">
    <property type="nucleotide sequence ID" value="NZ_QSHK01000002.1"/>
</dbReference>
<evidence type="ECO:0000256" key="1">
    <source>
        <dbReference type="ARBA" id="ARBA00018672"/>
    </source>
</evidence>
<dbReference type="Gene3D" id="1.10.10.10">
    <property type="entry name" value="Winged helix-like DNA-binding domain superfamily/Winged helix DNA-binding domain"/>
    <property type="match status" value="1"/>
</dbReference>
<protein>
    <recommendedName>
        <fullName evidence="1">Stage 0 sporulation protein A homolog</fullName>
    </recommendedName>
</protein>
<evidence type="ECO:0000256" key="7">
    <source>
        <dbReference type="PROSITE-ProRule" id="PRU01091"/>
    </source>
</evidence>
<dbReference type="PROSITE" id="PS51755">
    <property type="entry name" value="OMPR_PHOB"/>
    <property type="match status" value="1"/>
</dbReference>
<evidence type="ECO:0000259" key="9">
    <source>
        <dbReference type="PROSITE" id="PS51755"/>
    </source>
</evidence>
<dbReference type="PANTHER" id="PTHR48111">
    <property type="entry name" value="REGULATOR OF RPOS"/>
    <property type="match status" value="1"/>
</dbReference>
<dbReference type="GO" id="GO:0005829">
    <property type="term" value="C:cytosol"/>
    <property type="evidence" value="ECO:0007669"/>
    <property type="project" value="TreeGrafter"/>
</dbReference>
<comment type="function">
    <text evidence="5">May play the central regulatory role in sporulation. It may be an element of the effector pathway responsible for the activation of sporulation genes in response to nutritional stress. Spo0A may act in concert with spo0H (a sigma factor) to control the expression of some genes that are critical to the sporulation process.</text>
</comment>
<dbReference type="Proteomes" id="UP000284742">
    <property type="component" value="Unassembled WGS sequence"/>
</dbReference>
<dbReference type="InterPro" id="IPR001867">
    <property type="entry name" value="OmpR/PhoB-type_DNA-bd"/>
</dbReference>
<feature type="modified residue" description="4-aspartylphosphate" evidence="6">
    <location>
        <position position="51"/>
    </location>
</feature>
<evidence type="ECO:0000259" key="8">
    <source>
        <dbReference type="PROSITE" id="PS50110"/>
    </source>
</evidence>
<dbReference type="InterPro" id="IPR016032">
    <property type="entry name" value="Sig_transdc_resp-reg_C-effctor"/>
</dbReference>
<dbReference type="CDD" id="cd17574">
    <property type="entry name" value="REC_OmpR"/>
    <property type="match status" value="1"/>
</dbReference>
<keyword evidence="6" id="KW-0597">Phosphoprotein</keyword>
<name>A0A413YMH8_9FIRM</name>
<dbReference type="Pfam" id="PF00486">
    <property type="entry name" value="Trans_reg_C"/>
    <property type="match status" value="1"/>
</dbReference>
<dbReference type="SUPFAM" id="SSF46894">
    <property type="entry name" value="C-terminal effector domain of the bipartite response regulators"/>
    <property type="match status" value="1"/>
</dbReference>
<dbReference type="Gene3D" id="3.40.50.2300">
    <property type="match status" value="1"/>
</dbReference>
<dbReference type="SUPFAM" id="SSF52172">
    <property type="entry name" value="CheY-like"/>
    <property type="match status" value="1"/>
</dbReference>
<evidence type="ECO:0000256" key="3">
    <source>
        <dbReference type="ARBA" id="ARBA00023125"/>
    </source>
</evidence>
<dbReference type="PANTHER" id="PTHR48111:SF2">
    <property type="entry name" value="RESPONSE REGULATOR SAER"/>
    <property type="match status" value="1"/>
</dbReference>
<accession>A0A413YMH8</accession>
<reference evidence="10 11" key="1">
    <citation type="submission" date="2018-08" db="EMBL/GenBank/DDBJ databases">
        <title>A genome reference for cultivated species of the human gut microbiota.</title>
        <authorList>
            <person name="Zou Y."/>
            <person name="Xue W."/>
            <person name="Luo G."/>
        </authorList>
    </citation>
    <scope>NUCLEOTIDE SEQUENCE [LARGE SCALE GENOMIC DNA]</scope>
    <source>
        <strain evidence="10 11">AM37-5</strain>
    </source>
</reference>
<dbReference type="CDD" id="cd00383">
    <property type="entry name" value="trans_reg_C"/>
    <property type="match status" value="1"/>
</dbReference>
<organism evidence="10 11">
    <name type="scientific">Dorea formicigenerans</name>
    <dbReference type="NCBI Taxonomy" id="39486"/>
    <lineage>
        <taxon>Bacteria</taxon>
        <taxon>Bacillati</taxon>
        <taxon>Bacillota</taxon>
        <taxon>Clostridia</taxon>
        <taxon>Lachnospirales</taxon>
        <taxon>Lachnospiraceae</taxon>
        <taxon>Dorea</taxon>
    </lineage>
</organism>
<feature type="domain" description="OmpR/PhoB-type" evidence="9">
    <location>
        <begin position="124"/>
        <end position="221"/>
    </location>
</feature>
<keyword evidence="2" id="KW-0805">Transcription regulation</keyword>
<dbReference type="InterPro" id="IPR036388">
    <property type="entry name" value="WH-like_DNA-bd_sf"/>
</dbReference>
<dbReference type="GO" id="GO:0032993">
    <property type="term" value="C:protein-DNA complex"/>
    <property type="evidence" value="ECO:0007669"/>
    <property type="project" value="TreeGrafter"/>
</dbReference>
<dbReference type="PROSITE" id="PS50110">
    <property type="entry name" value="RESPONSE_REGULATORY"/>
    <property type="match status" value="1"/>
</dbReference>